<evidence type="ECO:0000259" key="2">
    <source>
        <dbReference type="PROSITE" id="PS50055"/>
    </source>
</evidence>
<feature type="domain" description="Tyrosine-protein phosphatase" evidence="2">
    <location>
        <begin position="86"/>
        <end position="407"/>
    </location>
</feature>
<evidence type="ECO:0000313" key="4">
    <source>
        <dbReference type="EMBL" id="OCB87081.1"/>
    </source>
</evidence>
<dbReference type="InterPro" id="IPR000387">
    <property type="entry name" value="Tyr_Pase_dom"/>
</dbReference>
<evidence type="ECO:0000256" key="1">
    <source>
        <dbReference type="ARBA" id="ARBA00009649"/>
    </source>
</evidence>
<dbReference type="SMART" id="SM00194">
    <property type="entry name" value="PTPc"/>
    <property type="match status" value="1"/>
</dbReference>
<keyword evidence="5" id="KW-1185">Reference proteome</keyword>
<dbReference type="PANTHER" id="PTHR19134:SF449">
    <property type="entry name" value="TYROSINE-PROTEIN PHOSPHATASE 1"/>
    <property type="match status" value="1"/>
</dbReference>
<evidence type="ECO:0000259" key="3">
    <source>
        <dbReference type="PROSITE" id="PS50056"/>
    </source>
</evidence>
<dbReference type="PANTHER" id="PTHR19134">
    <property type="entry name" value="RECEPTOR-TYPE TYROSINE-PROTEIN PHOSPHATASE"/>
    <property type="match status" value="1"/>
</dbReference>
<dbReference type="Pfam" id="PF00102">
    <property type="entry name" value="Y_phosphatase"/>
    <property type="match status" value="2"/>
</dbReference>
<dbReference type="SMART" id="SM00404">
    <property type="entry name" value="PTPc_motif"/>
    <property type="match status" value="1"/>
</dbReference>
<dbReference type="CDD" id="cd00047">
    <property type="entry name" value="PTPc"/>
    <property type="match status" value="1"/>
</dbReference>
<organism evidence="4 5">
    <name type="scientific">Sanghuangporus baumii</name>
    <name type="common">Phellinus baumii</name>
    <dbReference type="NCBI Taxonomy" id="108892"/>
    <lineage>
        <taxon>Eukaryota</taxon>
        <taxon>Fungi</taxon>
        <taxon>Dikarya</taxon>
        <taxon>Basidiomycota</taxon>
        <taxon>Agaricomycotina</taxon>
        <taxon>Agaricomycetes</taxon>
        <taxon>Hymenochaetales</taxon>
        <taxon>Hymenochaetaceae</taxon>
        <taxon>Sanghuangporus</taxon>
    </lineage>
</organism>
<dbReference type="PROSITE" id="PS50056">
    <property type="entry name" value="TYR_PHOSPHATASE_2"/>
    <property type="match status" value="1"/>
</dbReference>
<dbReference type="InterPro" id="IPR000242">
    <property type="entry name" value="PTP_cat"/>
</dbReference>
<dbReference type="SUPFAM" id="SSF52799">
    <property type="entry name" value="(Phosphotyrosine protein) phosphatases II"/>
    <property type="match status" value="1"/>
</dbReference>
<comment type="caution">
    <text evidence="4">The sequence shown here is derived from an EMBL/GenBank/DDBJ whole genome shotgun (WGS) entry which is preliminary data.</text>
</comment>
<dbReference type="AlphaFoldDB" id="A0A9Q5HW84"/>
<comment type="similarity">
    <text evidence="1">Belongs to the protein-tyrosine phosphatase family. Non-receptor class subfamily.</text>
</comment>
<dbReference type="PROSITE" id="PS50055">
    <property type="entry name" value="TYR_PHOSPHATASE_PTP"/>
    <property type="match status" value="1"/>
</dbReference>
<proteinExistence type="inferred from homology"/>
<dbReference type="GO" id="GO:0004725">
    <property type="term" value="F:protein tyrosine phosphatase activity"/>
    <property type="evidence" value="ECO:0007669"/>
    <property type="project" value="InterPro"/>
</dbReference>
<dbReference type="Proteomes" id="UP000757232">
    <property type="component" value="Unassembled WGS sequence"/>
</dbReference>
<dbReference type="Gene3D" id="3.90.190.10">
    <property type="entry name" value="Protein tyrosine phosphatase superfamily"/>
    <property type="match status" value="1"/>
</dbReference>
<feature type="domain" description="Tyrosine specific protein phosphatases" evidence="3">
    <location>
        <begin position="288"/>
        <end position="398"/>
    </location>
</feature>
<sequence length="421" mass="47320">MTATGSPVRLPDWLKRALFNREYQRYVYSMLADREKVREAARTLSRERRKSRRSFLHNSIVSGLVKSNLPDSQKDFYRVDVGTERENVPENRYYAIEPFDRTRVVIGQNAEGKGRYLNANWVRELHGGHWWIATQAPLPNTAHTFLSLFLQPDTRPPSNLTPPDSLGPQPCRLRTTVQLTMTTEGGRTKAHPYFPAQVGGSYIIPAPEGCKDPALKISLEAEQEDEWAGCIQSTLRLVHCTQPSGEQDMLRYSRVEELDEPVFFTHLLFTHWPDFGVPEGPAEKACLLSFARLVARVNLTAPPNSSSNTDLHPDPPIVVNCSAGVGRSGSFIALNSLLRAHGMLLPEYNRISPQSFPPLPPSPQGPLPSDLAEDEVALEVDSLREQRTSMVQRPEQQMLIYELLAAAYHEAEERANEESIS</sequence>
<dbReference type="EMBL" id="LNZH02000195">
    <property type="protein sequence ID" value="OCB87081.1"/>
    <property type="molecule type" value="Genomic_DNA"/>
</dbReference>
<name>A0A9Q5HW84_SANBA</name>
<reference evidence="4" key="1">
    <citation type="submission" date="2016-06" db="EMBL/GenBank/DDBJ databases">
        <title>Draft Genome sequence of the fungus Inonotus baumii.</title>
        <authorList>
            <person name="Zhu H."/>
            <person name="Lin W."/>
        </authorList>
    </citation>
    <scope>NUCLEOTIDE SEQUENCE</scope>
    <source>
        <strain evidence="4">821</strain>
    </source>
</reference>
<accession>A0A9Q5HW84</accession>
<protein>
    <submittedName>
        <fullName evidence="4">Phosphatases II</fullName>
    </submittedName>
</protein>
<dbReference type="InterPro" id="IPR003595">
    <property type="entry name" value="Tyr_Pase_cat"/>
</dbReference>
<evidence type="ECO:0000313" key="5">
    <source>
        <dbReference type="Proteomes" id="UP000757232"/>
    </source>
</evidence>
<gene>
    <name evidence="4" type="ORF">A7U60_g5816</name>
</gene>
<dbReference type="InterPro" id="IPR029021">
    <property type="entry name" value="Prot-tyrosine_phosphatase-like"/>
</dbReference>
<dbReference type="PRINTS" id="PR00700">
    <property type="entry name" value="PRTYPHPHTASE"/>
</dbReference>
<dbReference type="InterPro" id="IPR050348">
    <property type="entry name" value="Protein-Tyr_Phosphatase"/>
</dbReference>
<dbReference type="OrthoDB" id="10253954at2759"/>